<keyword evidence="5" id="KW-1185">Reference proteome</keyword>
<keyword evidence="2" id="KW-0238">DNA-binding</keyword>
<proteinExistence type="predicted"/>
<evidence type="ECO:0000256" key="2">
    <source>
        <dbReference type="ARBA" id="ARBA00023125"/>
    </source>
</evidence>
<dbReference type="SUPFAM" id="SSF46785">
    <property type="entry name" value="Winged helix' DNA-binding domain"/>
    <property type="match status" value="1"/>
</dbReference>
<dbReference type="InterPro" id="IPR036390">
    <property type="entry name" value="WH_DNA-bd_sf"/>
</dbReference>
<accession>A0A402CNX5</accession>
<dbReference type="Gene3D" id="1.10.10.10">
    <property type="entry name" value="Winged helix-like DNA-binding domain superfamily/Winged helix DNA-binding domain"/>
    <property type="match status" value="1"/>
</dbReference>
<dbReference type="Pfam" id="PF22381">
    <property type="entry name" value="Staph_reg_Sar_Rot"/>
    <property type="match status" value="1"/>
</dbReference>
<dbReference type="EMBL" id="AP025739">
    <property type="protein sequence ID" value="BDI33249.1"/>
    <property type="molecule type" value="Genomic_DNA"/>
</dbReference>
<protein>
    <submittedName>
        <fullName evidence="4">MarR family transcriptional regulator</fullName>
    </submittedName>
</protein>
<dbReference type="KEGG" id="ccot:CCAX7_53000"/>
<dbReference type="SMART" id="SM00347">
    <property type="entry name" value="HTH_MARR"/>
    <property type="match status" value="1"/>
</dbReference>
<dbReference type="AlphaFoldDB" id="A0A402CNX5"/>
<dbReference type="InterPro" id="IPR039422">
    <property type="entry name" value="MarR/SlyA-like"/>
</dbReference>
<gene>
    <name evidence="4" type="ORF">CCAX7_53000</name>
</gene>
<evidence type="ECO:0000313" key="5">
    <source>
        <dbReference type="Proteomes" id="UP000287394"/>
    </source>
</evidence>
<name>A0A402CNX5_9BACT</name>
<dbReference type="PANTHER" id="PTHR33164:SF101">
    <property type="entry name" value="TRANSCRIPTIONAL REPRESSOR MPRA"/>
    <property type="match status" value="1"/>
</dbReference>
<dbReference type="InterPro" id="IPR000835">
    <property type="entry name" value="HTH_MarR-typ"/>
</dbReference>
<dbReference type="InterPro" id="IPR055166">
    <property type="entry name" value="Transc_reg_Sar_Rot_HTH"/>
</dbReference>
<evidence type="ECO:0000256" key="3">
    <source>
        <dbReference type="ARBA" id="ARBA00023163"/>
    </source>
</evidence>
<keyword evidence="1" id="KW-0805">Transcription regulation</keyword>
<keyword evidence="3" id="KW-0804">Transcription</keyword>
<dbReference type="GO" id="GO:0006950">
    <property type="term" value="P:response to stress"/>
    <property type="evidence" value="ECO:0007669"/>
    <property type="project" value="TreeGrafter"/>
</dbReference>
<dbReference type="PANTHER" id="PTHR33164">
    <property type="entry name" value="TRANSCRIPTIONAL REGULATOR, MARR FAMILY"/>
    <property type="match status" value="1"/>
</dbReference>
<dbReference type="PROSITE" id="PS50995">
    <property type="entry name" value="HTH_MARR_2"/>
    <property type="match status" value="1"/>
</dbReference>
<evidence type="ECO:0000313" key="4">
    <source>
        <dbReference type="EMBL" id="BDI33249.1"/>
    </source>
</evidence>
<dbReference type="Proteomes" id="UP000287394">
    <property type="component" value="Chromosome"/>
</dbReference>
<dbReference type="RefSeq" id="WP_119319088.1">
    <property type="nucleotide sequence ID" value="NZ_AP025739.1"/>
</dbReference>
<sequence length="149" mass="16911">MRKFEPNANERLALGTLVKLARAEESVSSKLRGGILNAGLTESQFGVLEVLYFKGPLCQRAIGEKILKTSGNITMVIDNLEKRQLVRRERSQEDRRHVTIYLTEQGEALIHEIFPGHAAEVRSIMQVLTEDEQRELGRLCRKLGKQEPD</sequence>
<evidence type="ECO:0000256" key="1">
    <source>
        <dbReference type="ARBA" id="ARBA00023015"/>
    </source>
</evidence>
<dbReference type="OrthoDB" id="9799747at2"/>
<dbReference type="InterPro" id="IPR036388">
    <property type="entry name" value="WH-like_DNA-bd_sf"/>
</dbReference>
<dbReference type="PRINTS" id="PR00598">
    <property type="entry name" value="HTHMARR"/>
</dbReference>
<organism evidence="4 5">
    <name type="scientific">Capsulimonas corticalis</name>
    <dbReference type="NCBI Taxonomy" id="2219043"/>
    <lineage>
        <taxon>Bacteria</taxon>
        <taxon>Bacillati</taxon>
        <taxon>Armatimonadota</taxon>
        <taxon>Armatimonadia</taxon>
        <taxon>Capsulimonadales</taxon>
        <taxon>Capsulimonadaceae</taxon>
        <taxon>Capsulimonas</taxon>
    </lineage>
</organism>
<dbReference type="FunCoup" id="A0A402CNX5">
    <property type="interactions" value="142"/>
</dbReference>
<reference evidence="4 5" key="1">
    <citation type="journal article" date="2019" name="Int. J. Syst. Evol. Microbiol.">
        <title>Capsulimonas corticalis gen. nov., sp. nov., an aerobic capsulated bacterium, of a novel bacterial order, Capsulimonadales ord. nov., of the class Armatimonadia of the phylum Armatimonadetes.</title>
        <authorList>
            <person name="Li J."/>
            <person name="Kudo C."/>
            <person name="Tonouchi A."/>
        </authorList>
    </citation>
    <scope>NUCLEOTIDE SEQUENCE [LARGE SCALE GENOMIC DNA]</scope>
    <source>
        <strain evidence="4 5">AX-7</strain>
    </source>
</reference>
<dbReference type="GO" id="GO:0003700">
    <property type="term" value="F:DNA-binding transcription factor activity"/>
    <property type="evidence" value="ECO:0007669"/>
    <property type="project" value="InterPro"/>
</dbReference>